<dbReference type="InterPro" id="IPR051781">
    <property type="entry name" value="Metallo-dep_Hydrolase"/>
</dbReference>
<dbReference type="SUPFAM" id="SSF51556">
    <property type="entry name" value="Metallo-dependent hydrolases"/>
    <property type="match status" value="2"/>
</dbReference>
<sequence length="1026" mass="112878" precursor="true">MIKHNKHLFLFVGIILSLFLSLPLAVTAETELVPPGFRPIPLGVHALKGGKVVVKPGETLDGATILIRDGFIEKVGKDLAIPADARVWDMKGLTIYAGLIDPYLALEAKPAAKAEKKDSEDSGLTGGGIRFFGTTPQEHETEGPGSEVGLVTPERRMARTFAPDAKVLASLRELGFTTANVVPNKGIIRGTSTFVALSDEEPSHAIIKPDVFQHVSFDLENRKEDTYPESPMGAVAAVRQAFFDAQHYIIEQVYHQKHPDVHKRPAFNFNVSLEALAPATQKRMKVVFDPKDALLVDRAARIAHEMNLDFYMVSSGEEWRRPDLAKAAGVPFIVPLNYPALPKMPSDDDWSQVTLDELRAWDWAPENPAVLHNQGLEIALTTSGLTEKKDFRKNLRLAIDRGLSETNALAAMTTVPAKLCGLDNLLGTIEPGKQANFTIVNGKGYFDPESKVHSVWIDGRFYRVPGESAEEEEKEGKPAKTQEREEKVAKPTTPEGGDPNKIQPESPETGAPEKTKPKPETKPETKPEIATTEPGKSKEDKKQEEKEKKLAKMKDLQKRIAHSPLEGRGAISNPPALLIRGATIWTCGPEGRLENADFYIKGGKVEQVGTNLFAHSSVPKDTTVIKGDNLNITPGIIDCHSHSMILGDVNESTLPSTAMVRIGDVVNSETENIYLQLAGGLTVANLLHGSANPIGGQNCVIKLRDGETPEGLKFEGAMLGIKFALGENVKQANWGDKAVTRFPQTRMGVETFFANRFTAAQQYLKAWADYKKSGGLPPRRDLELEAIGEIIQGKRLIHCHSYRQDEILMLMRLMERFGVKIGTFQHVLEGYKIADEIAKHGAGGSTFSDWWAYKFEVYDAIPYNGSLMRDRGVVVSFNSDSDELARTMNLEAAKAVKYGGVPEEEALKFVTLNPAKQLHIDKNVGSLEPGKDADFVLWSKSPLSSETICLETWIEGKKYFDYSLSPARTKALSQERADLIAKAQKLAKLSDDGSGSGEGGSDDKSFFHQSLEHKYDGHVRHCLDEE</sequence>
<dbReference type="Gene3D" id="3.20.20.140">
    <property type="entry name" value="Metal-dependent hydrolases"/>
    <property type="match status" value="2"/>
</dbReference>
<dbReference type="Pfam" id="PF01979">
    <property type="entry name" value="Amidohydro_1"/>
    <property type="match status" value="2"/>
</dbReference>
<feature type="region of interest" description="Disordered" evidence="1">
    <location>
        <begin position="115"/>
        <end position="149"/>
    </location>
</feature>
<dbReference type="InterPro" id="IPR032466">
    <property type="entry name" value="Metal_Hydrolase"/>
</dbReference>
<dbReference type="InterPro" id="IPR006680">
    <property type="entry name" value="Amidohydro-rel"/>
</dbReference>
<dbReference type="Gene3D" id="2.30.40.10">
    <property type="entry name" value="Urease, subunit C, domain 1"/>
    <property type="match status" value="1"/>
</dbReference>
<dbReference type="PANTHER" id="PTHR43135">
    <property type="entry name" value="ALPHA-D-RIBOSE 1-METHYLPHOSPHONATE 5-TRIPHOSPHATE DIPHOSPHATASE"/>
    <property type="match status" value="1"/>
</dbReference>
<feature type="compositionally biased region" description="Basic and acidic residues" evidence="1">
    <location>
        <begin position="535"/>
        <end position="554"/>
    </location>
</feature>
<proteinExistence type="predicted"/>
<feature type="compositionally biased region" description="Basic and acidic residues" evidence="1">
    <location>
        <begin position="474"/>
        <end position="489"/>
    </location>
</feature>
<evidence type="ECO:0000259" key="2">
    <source>
        <dbReference type="Pfam" id="PF01979"/>
    </source>
</evidence>
<dbReference type="GO" id="GO:0016810">
    <property type="term" value="F:hydrolase activity, acting on carbon-nitrogen (but not peptide) bonds"/>
    <property type="evidence" value="ECO:0007669"/>
    <property type="project" value="InterPro"/>
</dbReference>
<protein>
    <submittedName>
        <fullName evidence="3">Amidohydrolase</fullName>
    </submittedName>
</protein>
<accession>B9XKC1</accession>
<dbReference type="CDD" id="cd01309">
    <property type="entry name" value="Met_dep_hydrolase_C"/>
    <property type="match status" value="1"/>
</dbReference>
<name>B9XKC1_PEDPL</name>
<feature type="region of interest" description="Disordered" evidence="1">
    <location>
        <begin position="467"/>
        <end position="554"/>
    </location>
</feature>
<dbReference type="Proteomes" id="UP000003688">
    <property type="component" value="Unassembled WGS sequence"/>
</dbReference>
<evidence type="ECO:0000313" key="4">
    <source>
        <dbReference type="Proteomes" id="UP000003688"/>
    </source>
</evidence>
<organism evidence="3 4">
    <name type="scientific">Pedosphaera parvula (strain Ellin514)</name>
    <dbReference type="NCBI Taxonomy" id="320771"/>
    <lineage>
        <taxon>Bacteria</taxon>
        <taxon>Pseudomonadati</taxon>
        <taxon>Verrucomicrobiota</taxon>
        <taxon>Pedosphaerae</taxon>
        <taxon>Pedosphaerales</taxon>
        <taxon>Pedosphaeraceae</taxon>
        <taxon>Pedosphaera</taxon>
    </lineage>
</organism>
<dbReference type="OrthoDB" id="9802793at2"/>
<evidence type="ECO:0000256" key="1">
    <source>
        <dbReference type="SAM" id="MobiDB-lite"/>
    </source>
</evidence>
<feature type="domain" description="Amidohydrolase-related" evidence="2">
    <location>
        <begin position="371"/>
        <end position="460"/>
    </location>
</feature>
<keyword evidence="4" id="KW-1185">Reference proteome</keyword>
<reference evidence="3 4" key="1">
    <citation type="journal article" date="2011" name="J. Bacteriol.">
        <title>Genome sequence of 'Pedosphaera parvula' Ellin514, an aerobic Verrucomicrobial isolate from pasture soil.</title>
        <authorList>
            <person name="Kant R."/>
            <person name="van Passel M.W."/>
            <person name="Sangwan P."/>
            <person name="Palva A."/>
            <person name="Lucas S."/>
            <person name="Copeland A."/>
            <person name="Lapidus A."/>
            <person name="Glavina Del Rio T."/>
            <person name="Dalin E."/>
            <person name="Tice H."/>
            <person name="Bruce D."/>
            <person name="Goodwin L."/>
            <person name="Pitluck S."/>
            <person name="Chertkov O."/>
            <person name="Larimer F.W."/>
            <person name="Land M.L."/>
            <person name="Hauser L."/>
            <person name="Brettin T.S."/>
            <person name="Detter J.C."/>
            <person name="Han S."/>
            <person name="de Vos W.M."/>
            <person name="Janssen P.H."/>
            <person name="Smidt H."/>
        </authorList>
    </citation>
    <scope>NUCLEOTIDE SEQUENCE [LARGE SCALE GENOMIC DNA]</scope>
    <source>
        <strain evidence="3 4">Ellin514</strain>
    </source>
</reference>
<dbReference type="AlphaFoldDB" id="B9XKC1"/>
<evidence type="ECO:0000313" key="3">
    <source>
        <dbReference type="EMBL" id="EEF59759.1"/>
    </source>
</evidence>
<dbReference type="RefSeq" id="WP_007416264.1">
    <property type="nucleotide sequence ID" value="NZ_ABOX02000024.1"/>
</dbReference>
<dbReference type="STRING" id="320771.Cflav_PD2580"/>
<keyword evidence="3" id="KW-0378">Hydrolase</keyword>
<dbReference type="SUPFAM" id="SSF51338">
    <property type="entry name" value="Composite domain of metallo-dependent hydrolases"/>
    <property type="match status" value="2"/>
</dbReference>
<feature type="domain" description="Amidohydrolase-related" evidence="2">
    <location>
        <begin position="869"/>
        <end position="942"/>
    </location>
</feature>
<dbReference type="InterPro" id="IPR011059">
    <property type="entry name" value="Metal-dep_hydrolase_composite"/>
</dbReference>
<dbReference type="PANTHER" id="PTHR43135:SF3">
    <property type="entry name" value="ALPHA-D-RIBOSE 1-METHYLPHOSPHONATE 5-TRIPHOSPHATE DIPHOSPHATASE"/>
    <property type="match status" value="1"/>
</dbReference>
<feature type="compositionally biased region" description="Basic and acidic residues" evidence="1">
    <location>
        <begin position="511"/>
        <end position="527"/>
    </location>
</feature>
<dbReference type="EMBL" id="ABOX02000024">
    <property type="protein sequence ID" value="EEF59759.1"/>
    <property type="molecule type" value="Genomic_DNA"/>
</dbReference>
<comment type="caution">
    <text evidence="3">The sequence shown here is derived from an EMBL/GenBank/DDBJ whole genome shotgun (WGS) entry which is preliminary data.</text>
</comment>
<gene>
    <name evidence="3" type="ORF">Cflav_PD2580</name>
</gene>